<dbReference type="AlphaFoldDB" id="A0A2T0UI78"/>
<keyword evidence="1" id="KW-0812">Transmembrane</keyword>
<evidence type="ECO:0000313" key="2">
    <source>
        <dbReference type="EMBL" id="PRY57594.1"/>
    </source>
</evidence>
<keyword evidence="3" id="KW-1185">Reference proteome</keyword>
<name>A0A2T0UI78_9ACTN</name>
<reference evidence="2 3" key="1">
    <citation type="submission" date="2018-03" db="EMBL/GenBank/DDBJ databases">
        <title>Genomic Encyclopedia of Type Strains, Phase III (KMG-III): the genomes of soil and plant-associated and newly described type strains.</title>
        <authorList>
            <person name="Whitman W."/>
        </authorList>
    </citation>
    <scope>NUCLEOTIDE SEQUENCE [LARGE SCALE GENOMIC DNA]</scope>
    <source>
        <strain evidence="2 3">CGMCC 4.7067</strain>
    </source>
</reference>
<organism evidence="2 3">
    <name type="scientific">Glycomyces artemisiae</name>
    <dbReference type="NCBI Taxonomy" id="1076443"/>
    <lineage>
        <taxon>Bacteria</taxon>
        <taxon>Bacillati</taxon>
        <taxon>Actinomycetota</taxon>
        <taxon>Actinomycetes</taxon>
        <taxon>Glycomycetales</taxon>
        <taxon>Glycomycetaceae</taxon>
        <taxon>Glycomyces</taxon>
    </lineage>
</organism>
<gene>
    <name evidence="2" type="ORF">B0I28_10614</name>
</gene>
<keyword evidence="1" id="KW-1133">Transmembrane helix</keyword>
<sequence length="421" mass="43102">MPTDHTPDTDTAEDAAEVCRHDGARAGARFCASCGAAIAAPDPVAPVEPAPRAGIPHRAPGARRRLPRRVVVPVAAGAVLVLAAVGALYLVQGARYSPEQPARELAEALEAGDGPAVAAILGVEATDHPMLAAGALDTGYEAPTGVEVVGVEYDTAGQWEGTGDGTSVRWVEDYTRRPDMDHATVTLAYSLGGQAYTVDLDATREGTGWARPWSLNPAPLETTVRASATRAGAVQLAAASVNQTAEAAQWDDEDDAPGLLVLPGVYTATAAGDGLWSDAQTTVAVPLGEDVAAVLSADIQPDAEDAVTAAVVAHIDSCAAAGGYPDASCGWREDTGWMTIMPADTPWSVETYPAVEVAPDYTGGLEVTTVTPGSAVAEYETAAGETRTITAEVHANGVAILGDDGTPVYTPQACDIGASYC</sequence>
<dbReference type="Proteomes" id="UP000238176">
    <property type="component" value="Unassembled WGS sequence"/>
</dbReference>
<evidence type="ECO:0000256" key="1">
    <source>
        <dbReference type="SAM" id="Phobius"/>
    </source>
</evidence>
<feature type="transmembrane region" description="Helical" evidence="1">
    <location>
        <begin position="70"/>
        <end position="91"/>
    </location>
</feature>
<accession>A0A2T0UI78</accession>
<keyword evidence="1" id="KW-0472">Membrane</keyword>
<comment type="caution">
    <text evidence="2">The sequence shown here is derived from an EMBL/GenBank/DDBJ whole genome shotgun (WGS) entry which is preliminary data.</text>
</comment>
<proteinExistence type="predicted"/>
<evidence type="ECO:0000313" key="3">
    <source>
        <dbReference type="Proteomes" id="UP000238176"/>
    </source>
</evidence>
<protein>
    <submittedName>
        <fullName evidence="2">Uncharacterized protein</fullName>
    </submittedName>
</protein>
<dbReference type="EMBL" id="PVTJ01000006">
    <property type="protein sequence ID" value="PRY57594.1"/>
    <property type="molecule type" value="Genomic_DNA"/>
</dbReference>